<evidence type="ECO:0000313" key="1">
    <source>
        <dbReference type="EMBL" id="CAD8130990.1"/>
    </source>
</evidence>
<organism evidence="1 2">
    <name type="scientific">Paramecium sonneborni</name>
    <dbReference type="NCBI Taxonomy" id="65129"/>
    <lineage>
        <taxon>Eukaryota</taxon>
        <taxon>Sar</taxon>
        <taxon>Alveolata</taxon>
        <taxon>Ciliophora</taxon>
        <taxon>Intramacronucleata</taxon>
        <taxon>Oligohymenophorea</taxon>
        <taxon>Peniculida</taxon>
        <taxon>Parameciidae</taxon>
        <taxon>Paramecium</taxon>
    </lineage>
</organism>
<keyword evidence="2" id="KW-1185">Reference proteome</keyword>
<comment type="caution">
    <text evidence="1">The sequence shown here is derived from an EMBL/GenBank/DDBJ whole genome shotgun (WGS) entry which is preliminary data.</text>
</comment>
<name>A0A8S1RU51_9CILI</name>
<dbReference type="Proteomes" id="UP000692954">
    <property type="component" value="Unassembled WGS sequence"/>
</dbReference>
<sequence length="422" mass="50514">MIRINSPPSTHNIHQKDQNKNNANIVSNQQQLHNKTIKLTLPSRIKTKQKRIQRQDDPLMTYSPINQLRKPPTYFFIKYFDVEISTQDFNSQSASENRLPNFKDKSTAQENKFKKTKNAILNILQRFLQNKIKKNNSKLQSILIINYPQLIQIQIKLMILVIISSKFIKKLKQFQILFSPKDKLQKSKVYKQKLPQIIVNQEKFHQIGKELIINLQSPKNQQLPQYTYRNEKIISKNVQLYKYLHNRQRKIQISNSKQTENEKAVVVRQKGIQRKIATKNCLKIQKTLYDNPYQIDEPYSQESILQTDQQSYNLSYLRIQDSQFYDQTNLNLLNIKKRKSNLKIVQLFININKTQNQIKFQKQFLNQTEIKDSCNQFINQFLYHPTFDLVSFCFFYLQYYKFLQFKLIYLKQIKFIPSLILE</sequence>
<dbReference type="EMBL" id="CAJJDN010000353">
    <property type="protein sequence ID" value="CAD8130990.1"/>
    <property type="molecule type" value="Genomic_DNA"/>
</dbReference>
<reference evidence="1" key="1">
    <citation type="submission" date="2021-01" db="EMBL/GenBank/DDBJ databases">
        <authorList>
            <consortium name="Genoscope - CEA"/>
            <person name="William W."/>
        </authorList>
    </citation>
    <scope>NUCLEOTIDE SEQUENCE</scope>
</reference>
<accession>A0A8S1RU51</accession>
<dbReference type="AlphaFoldDB" id="A0A8S1RU51"/>
<gene>
    <name evidence="1" type="ORF">PSON_ATCC_30995.1.T3530004</name>
</gene>
<proteinExistence type="predicted"/>
<protein>
    <submittedName>
        <fullName evidence="1">Uncharacterized protein</fullName>
    </submittedName>
</protein>
<evidence type="ECO:0000313" key="2">
    <source>
        <dbReference type="Proteomes" id="UP000692954"/>
    </source>
</evidence>